<keyword evidence="3 9" id="KW-0418">Kinase</keyword>
<feature type="region of interest" description="Disordered" evidence="6">
    <location>
        <begin position="501"/>
        <end position="520"/>
    </location>
</feature>
<accession>A0AAU7CNP5</accession>
<dbReference type="Gene3D" id="1.10.510.10">
    <property type="entry name" value="Transferase(Phosphotransferase) domain 1"/>
    <property type="match status" value="1"/>
</dbReference>
<evidence type="ECO:0000313" key="9">
    <source>
        <dbReference type="EMBL" id="XBH06747.1"/>
    </source>
</evidence>
<dbReference type="PROSITE" id="PS00108">
    <property type="entry name" value="PROTEIN_KINASE_ST"/>
    <property type="match status" value="1"/>
</dbReference>
<evidence type="ECO:0000256" key="1">
    <source>
        <dbReference type="ARBA" id="ARBA00022679"/>
    </source>
</evidence>
<reference evidence="9" key="1">
    <citation type="submission" date="2024-05" db="EMBL/GenBank/DDBJ databases">
        <title>Planctomycetes of the genus Singulisphaera possess chitinolytic capabilities.</title>
        <authorList>
            <person name="Ivanova A."/>
        </authorList>
    </citation>
    <scope>NUCLEOTIDE SEQUENCE</scope>
    <source>
        <strain evidence="9">Ch08T</strain>
    </source>
</reference>
<evidence type="ECO:0000256" key="5">
    <source>
        <dbReference type="PROSITE-ProRule" id="PRU10141"/>
    </source>
</evidence>
<protein>
    <submittedName>
        <fullName evidence="9">Serine/threonine protein kinase</fullName>
    </submittedName>
</protein>
<keyword evidence="9" id="KW-0723">Serine/threonine-protein kinase</keyword>
<keyword evidence="7" id="KW-0812">Transmembrane</keyword>
<evidence type="ECO:0000256" key="3">
    <source>
        <dbReference type="ARBA" id="ARBA00022777"/>
    </source>
</evidence>
<dbReference type="Pfam" id="PF00069">
    <property type="entry name" value="Pkinase"/>
    <property type="match status" value="1"/>
</dbReference>
<dbReference type="InterPro" id="IPR011009">
    <property type="entry name" value="Kinase-like_dom_sf"/>
</dbReference>
<dbReference type="GO" id="GO:0005524">
    <property type="term" value="F:ATP binding"/>
    <property type="evidence" value="ECO:0007669"/>
    <property type="project" value="UniProtKB-UniRule"/>
</dbReference>
<dbReference type="PANTHER" id="PTHR43289">
    <property type="entry name" value="MITOGEN-ACTIVATED PROTEIN KINASE KINASE KINASE 20-RELATED"/>
    <property type="match status" value="1"/>
</dbReference>
<keyword evidence="7" id="KW-0472">Membrane</keyword>
<dbReference type="PROSITE" id="PS50011">
    <property type="entry name" value="PROTEIN_KINASE_DOM"/>
    <property type="match status" value="1"/>
</dbReference>
<name>A0AAU7CNP5_9BACT</name>
<keyword evidence="1" id="KW-0808">Transferase</keyword>
<dbReference type="InterPro" id="IPR017441">
    <property type="entry name" value="Protein_kinase_ATP_BS"/>
</dbReference>
<evidence type="ECO:0000259" key="8">
    <source>
        <dbReference type="PROSITE" id="PS50011"/>
    </source>
</evidence>
<dbReference type="EMBL" id="CP155447">
    <property type="protein sequence ID" value="XBH06747.1"/>
    <property type="molecule type" value="Genomic_DNA"/>
</dbReference>
<evidence type="ECO:0000256" key="6">
    <source>
        <dbReference type="SAM" id="MobiDB-lite"/>
    </source>
</evidence>
<keyword evidence="2 5" id="KW-0547">Nucleotide-binding</keyword>
<dbReference type="RefSeq" id="WP_406699595.1">
    <property type="nucleotide sequence ID" value="NZ_CP155447.1"/>
</dbReference>
<dbReference type="GO" id="GO:0004674">
    <property type="term" value="F:protein serine/threonine kinase activity"/>
    <property type="evidence" value="ECO:0007669"/>
    <property type="project" value="UniProtKB-KW"/>
</dbReference>
<dbReference type="InterPro" id="IPR000719">
    <property type="entry name" value="Prot_kinase_dom"/>
</dbReference>
<evidence type="ECO:0000256" key="7">
    <source>
        <dbReference type="SAM" id="Phobius"/>
    </source>
</evidence>
<feature type="transmembrane region" description="Helical" evidence="7">
    <location>
        <begin position="359"/>
        <end position="380"/>
    </location>
</feature>
<dbReference type="CDD" id="cd18774">
    <property type="entry name" value="PDC2_HK_sensor"/>
    <property type="match status" value="1"/>
</dbReference>
<proteinExistence type="predicted"/>
<dbReference type="SMART" id="SM00220">
    <property type="entry name" value="S_TKc"/>
    <property type="match status" value="1"/>
</dbReference>
<dbReference type="InterPro" id="IPR008271">
    <property type="entry name" value="Ser/Thr_kinase_AS"/>
</dbReference>
<dbReference type="PANTHER" id="PTHR43289:SF6">
    <property type="entry name" value="SERINE_THREONINE-PROTEIN KINASE NEKL-3"/>
    <property type="match status" value="1"/>
</dbReference>
<dbReference type="Gene3D" id="3.30.450.20">
    <property type="entry name" value="PAS domain"/>
    <property type="match status" value="1"/>
</dbReference>
<evidence type="ECO:0000256" key="2">
    <source>
        <dbReference type="ARBA" id="ARBA00022741"/>
    </source>
</evidence>
<organism evidence="9">
    <name type="scientific">Singulisphaera sp. Ch08</name>
    <dbReference type="NCBI Taxonomy" id="3120278"/>
    <lineage>
        <taxon>Bacteria</taxon>
        <taxon>Pseudomonadati</taxon>
        <taxon>Planctomycetota</taxon>
        <taxon>Planctomycetia</taxon>
        <taxon>Isosphaerales</taxon>
        <taxon>Isosphaeraceae</taxon>
        <taxon>Singulisphaera</taxon>
    </lineage>
</organism>
<evidence type="ECO:0000256" key="4">
    <source>
        <dbReference type="ARBA" id="ARBA00022840"/>
    </source>
</evidence>
<dbReference type="CDD" id="cd14014">
    <property type="entry name" value="STKc_PknB_like"/>
    <property type="match status" value="1"/>
</dbReference>
<feature type="binding site" evidence="5">
    <location>
        <position position="113"/>
    </location>
    <ligand>
        <name>ATP</name>
        <dbReference type="ChEBI" id="CHEBI:30616"/>
    </ligand>
</feature>
<dbReference type="SUPFAM" id="SSF56112">
    <property type="entry name" value="Protein kinase-like (PK-like)"/>
    <property type="match status" value="1"/>
</dbReference>
<sequence length="705" mass="78926">MKIPTNPEDESRLPPEDEDTEPSCDGSNPVDDSDPTLAQIGTRQAEEGDGAPLSATADETEAISASKAREASQRSRRVPQIPHYEINRFLGSGTFGEVWLARDRRTGIQVAIKFFIHGSGGHWGLLQAEVQQLAELHSDPGIVQLIDVEPNAAPPYYVMAFVQNGSLAQRLEQGPLPVREALEIFRQIAEALAYVHAKGIRHCDLKPSNILLDIRGRAKIADFGQAHLSSDASPALGTFFYMAPEQADLNEQIADTRWDVYALGAILFAMLTGHPPREDPKLRAEIRGTADLSHRLRRYRDWVQQAPVPREHRRVKGIDRLLVAIIDRCLETDPSRRLRDAGAVLEALERRRRTLRQRAMLGFGLIAPVVLMLTMAAFTLSGANRAILASQNAMVEQLGRSDSVSARLAAHVVEEEIVNRLELLKARAADPRLAAVVKGGDQKTMRALMADYGKDAEIGRIKIMRWTITDAVGTTQANYPWEPLVCDKNWSWRDWFNGQGDHHDGKNRRHPPIDRPHISQPFVGKTKERKKGVVLSAPVFDPSASASEPTILGVLALTIELEKVETWLKSVRLNDGFAVLFDSRYHGLLHNRQDRISPRPDENPPVWPCPIYRNVIENQESGHTLSYRDPVDQKVYLAGYASLPRIGWGVIVQHDRERVLDQIASVTYRLMRLSRVAFIAAGVLISALWGWQFWTLRHVQRMADA</sequence>
<keyword evidence="4 5" id="KW-0067">ATP-binding</keyword>
<keyword evidence="7" id="KW-1133">Transmembrane helix</keyword>
<feature type="region of interest" description="Disordered" evidence="6">
    <location>
        <begin position="1"/>
        <end position="77"/>
    </location>
</feature>
<dbReference type="PROSITE" id="PS00107">
    <property type="entry name" value="PROTEIN_KINASE_ATP"/>
    <property type="match status" value="1"/>
</dbReference>
<dbReference type="AlphaFoldDB" id="A0AAU7CNP5"/>
<feature type="transmembrane region" description="Helical" evidence="7">
    <location>
        <begin position="676"/>
        <end position="694"/>
    </location>
</feature>
<gene>
    <name evidence="9" type="ORF">V5E97_12105</name>
</gene>
<feature type="domain" description="Protein kinase" evidence="8">
    <location>
        <begin position="84"/>
        <end position="349"/>
    </location>
</feature>